<organism evidence="1 2">
    <name type="scientific">Pseudomonas amygdali pv. lachrymans</name>
    <name type="common">Pseudomonas syringae pv. lachrymans</name>
    <dbReference type="NCBI Taxonomy" id="53707"/>
    <lineage>
        <taxon>Bacteria</taxon>
        <taxon>Pseudomonadati</taxon>
        <taxon>Pseudomonadota</taxon>
        <taxon>Gammaproteobacteria</taxon>
        <taxon>Pseudomonadales</taxon>
        <taxon>Pseudomonadaceae</taxon>
        <taxon>Pseudomonas</taxon>
        <taxon>Pseudomonas amygdali</taxon>
    </lineage>
</organism>
<reference evidence="1 2" key="2">
    <citation type="submission" date="2015-10" db="EMBL/GenBank/DDBJ databases">
        <title>Comparative genomics and high-throughput reverse genetic screens identify a new phytobacterial MAMP and an Arabidopsis receptor required for immune elicitation.</title>
        <authorList>
            <person name="Mott G.A."/>
            <person name="Thakur S."/>
            <person name="Wang P.W."/>
            <person name="Desveaux D."/>
            <person name="Guttman D.S."/>
        </authorList>
    </citation>
    <scope>NUCLEOTIDE SEQUENCE [LARGE SCALE GENOMIC DNA]</scope>
    <source>
        <strain evidence="1 2">107</strain>
    </source>
</reference>
<protein>
    <submittedName>
        <fullName evidence="1">Uncharacterized protein</fullName>
    </submittedName>
</protein>
<name>A0ABR5KSA8_PSEAV</name>
<reference evidence="1 2" key="1">
    <citation type="submission" date="2015-07" db="EMBL/GenBank/DDBJ databases">
        <authorList>
            <person name="O'Brien H.E."/>
            <person name="Thakur S."/>
            <person name="Gong Y."/>
            <person name="Wang P.W."/>
            <person name="Guttman D.S."/>
        </authorList>
    </citation>
    <scope>NUCLEOTIDE SEQUENCE [LARGE SCALE GENOMIC DNA]</scope>
    <source>
        <strain evidence="1 2">107</strain>
    </source>
</reference>
<dbReference type="EMBL" id="LGLK01000057">
    <property type="protein sequence ID" value="KPC17457.1"/>
    <property type="molecule type" value="Genomic_DNA"/>
</dbReference>
<proteinExistence type="predicted"/>
<sequence>MVGTAPEQVFFGYDQGYFAILYLEIPQASLDPEAQHGKINKRKHSLVPQYEKHEPLFERLKLPGVKVSLFGRSPSP</sequence>
<evidence type="ECO:0000313" key="2">
    <source>
        <dbReference type="Proteomes" id="UP000037943"/>
    </source>
</evidence>
<keyword evidence="2" id="KW-1185">Reference proteome</keyword>
<evidence type="ECO:0000313" key="1">
    <source>
        <dbReference type="EMBL" id="KPC17457.1"/>
    </source>
</evidence>
<comment type="caution">
    <text evidence="1">The sequence shown here is derived from an EMBL/GenBank/DDBJ whole genome shotgun (WGS) entry which is preliminary data.</text>
</comment>
<gene>
    <name evidence="1" type="ORF">AC499_0659</name>
</gene>
<dbReference type="Proteomes" id="UP000037943">
    <property type="component" value="Unassembled WGS sequence"/>
</dbReference>
<accession>A0ABR5KSA8</accession>